<evidence type="ECO:0000313" key="1">
    <source>
        <dbReference type="EMBL" id="JAH74529.1"/>
    </source>
</evidence>
<reference evidence="1" key="2">
    <citation type="journal article" date="2015" name="Fish Shellfish Immunol.">
        <title>Early steps in the European eel (Anguilla anguilla)-Vibrio vulnificus interaction in the gills: Role of the RtxA13 toxin.</title>
        <authorList>
            <person name="Callol A."/>
            <person name="Pajuelo D."/>
            <person name="Ebbesson L."/>
            <person name="Teles M."/>
            <person name="MacKenzie S."/>
            <person name="Amaro C."/>
        </authorList>
    </citation>
    <scope>NUCLEOTIDE SEQUENCE</scope>
</reference>
<accession>A0A0E9V8U2</accession>
<dbReference type="EMBL" id="GBXM01034048">
    <property type="protein sequence ID" value="JAH74529.1"/>
    <property type="molecule type" value="Transcribed_RNA"/>
</dbReference>
<dbReference type="AlphaFoldDB" id="A0A0E9V8U2"/>
<organism evidence="1">
    <name type="scientific">Anguilla anguilla</name>
    <name type="common">European freshwater eel</name>
    <name type="synonym">Muraena anguilla</name>
    <dbReference type="NCBI Taxonomy" id="7936"/>
    <lineage>
        <taxon>Eukaryota</taxon>
        <taxon>Metazoa</taxon>
        <taxon>Chordata</taxon>
        <taxon>Craniata</taxon>
        <taxon>Vertebrata</taxon>
        <taxon>Euteleostomi</taxon>
        <taxon>Actinopterygii</taxon>
        <taxon>Neopterygii</taxon>
        <taxon>Teleostei</taxon>
        <taxon>Anguilliformes</taxon>
        <taxon>Anguillidae</taxon>
        <taxon>Anguilla</taxon>
    </lineage>
</organism>
<sequence>MTVPFHNLKCSIKFFDPFQIQQDTARGIVFICRERKLTYCQCSEL</sequence>
<proteinExistence type="predicted"/>
<reference evidence="1" key="1">
    <citation type="submission" date="2014-11" db="EMBL/GenBank/DDBJ databases">
        <authorList>
            <person name="Amaro Gonzalez C."/>
        </authorList>
    </citation>
    <scope>NUCLEOTIDE SEQUENCE</scope>
</reference>
<protein>
    <submittedName>
        <fullName evidence="1">Uncharacterized protein</fullName>
    </submittedName>
</protein>
<name>A0A0E9V8U2_ANGAN</name>